<dbReference type="InterPro" id="IPR033683">
    <property type="entry name" value="XerH"/>
</dbReference>
<feature type="active site" evidence="2">
    <location>
        <position position="328"/>
    </location>
</feature>
<comment type="function">
    <text evidence="2">Site-specific tyrosine recombinase, which acts by catalyzing the cutting and rejoining of the recombining DNA molecules.</text>
</comment>
<comment type="similarity">
    <text evidence="2">Belongs to the 'phage' integrase family. XerH subfamily.</text>
</comment>
<feature type="active site" evidence="2">
    <location>
        <position position="305"/>
    </location>
</feature>
<evidence type="ECO:0000256" key="1">
    <source>
        <dbReference type="ARBA" id="ARBA00023172"/>
    </source>
</evidence>
<feature type="active site" evidence="2">
    <location>
        <position position="235"/>
    </location>
</feature>
<dbReference type="RefSeq" id="WP_271021015.1">
    <property type="nucleotide sequence ID" value="NZ_JAQHXR010000002.1"/>
</dbReference>
<evidence type="ECO:0000313" key="4">
    <source>
        <dbReference type="EMBL" id="MDA3968717.1"/>
    </source>
</evidence>
<evidence type="ECO:0000313" key="5">
    <source>
        <dbReference type="Proteomes" id="UP001210261"/>
    </source>
</evidence>
<dbReference type="InterPro" id="IPR013762">
    <property type="entry name" value="Integrase-like_cat_sf"/>
</dbReference>
<keyword evidence="2" id="KW-0229">DNA integration</keyword>
<name>A0ABT4VDE2_9HELI</name>
<dbReference type="InterPro" id="IPR041308">
    <property type="entry name" value="Xer_N"/>
</dbReference>
<accession>A0ABT4VDE2</accession>
<dbReference type="Pfam" id="PF18644">
    <property type="entry name" value="Phage_int_SAM_6"/>
    <property type="match status" value="1"/>
</dbReference>
<feature type="domain" description="Tyr recombinase" evidence="3">
    <location>
        <begin position="164"/>
        <end position="350"/>
    </location>
</feature>
<proteinExistence type="inferred from homology"/>
<dbReference type="EMBL" id="JAQHXR010000002">
    <property type="protein sequence ID" value="MDA3968717.1"/>
    <property type="molecule type" value="Genomic_DNA"/>
</dbReference>
<keyword evidence="2" id="KW-0238">DNA-binding</keyword>
<feature type="active site" description="O-(3'-phospho-DNA)-tyrosine intermediate" evidence="2">
    <location>
        <position position="337"/>
    </location>
</feature>
<evidence type="ECO:0000256" key="2">
    <source>
        <dbReference type="HAMAP-Rule" id="MF_02054"/>
    </source>
</evidence>
<keyword evidence="2" id="KW-0131">Cell cycle</keyword>
<dbReference type="Proteomes" id="UP001210261">
    <property type="component" value="Unassembled WGS sequence"/>
</dbReference>
<dbReference type="Pfam" id="PF00589">
    <property type="entry name" value="Phage_integrase"/>
    <property type="match status" value="1"/>
</dbReference>
<dbReference type="Gene3D" id="1.10.443.10">
    <property type="entry name" value="Intergrase catalytic core"/>
    <property type="match status" value="1"/>
</dbReference>
<comment type="caution">
    <text evidence="4">The sequence shown here is derived from an EMBL/GenBank/DDBJ whole genome shotgun (WGS) entry which is preliminary data.</text>
</comment>
<dbReference type="PANTHER" id="PTHR30349">
    <property type="entry name" value="PHAGE INTEGRASE-RELATED"/>
    <property type="match status" value="1"/>
</dbReference>
<dbReference type="HAMAP" id="MF_02054">
    <property type="entry name" value="Recomb_XerH"/>
    <property type="match status" value="1"/>
</dbReference>
<protein>
    <recommendedName>
        <fullName evidence="2">Tyrosine recombinase XerH</fullName>
    </recommendedName>
</protein>
<organism evidence="4 5">
    <name type="scientific">Helicobacter ibis</name>
    <dbReference type="NCBI Taxonomy" id="2962633"/>
    <lineage>
        <taxon>Bacteria</taxon>
        <taxon>Pseudomonadati</taxon>
        <taxon>Campylobacterota</taxon>
        <taxon>Epsilonproteobacteria</taxon>
        <taxon>Campylobacterales</taxon>
        <taxon>Helicobacteraceae</taxon>
        <taxon>Helicobacter</taxon>
    </lineage>
</organism>
<keyword evidence="5" id="KW-1185">Reference proteome</keyword>
<comment type="subcellular location">
    <subcellularLocation>
        <location evidence="2">Cytoplasm</location>
    </subcellularLocation>
</comment>
<dbReference type="PROSITE" id="PS51898">
    <property type="entry name" value="TYR_RECOMBINASE"/>
    <property type="match status" value="1"/>
</dbReference>
<feature type="active site" evidence="2">
    <location>
        <position position="302"/>
    </location>
</feature>
<evidence type="ECO:0000259" key="3">
    <source>
        <dbReference type="PROSITE" id="PS51898"/>
    </source>
</evidence>
<feature type="active site" evidence="2">
    <location>
        <position position="208"/>
    </location>
</feature>
<dbReference type="InterPro" id="IPR011010">
    <property type="entry name" value="DNA_brk_join_enz"/>
</dbReference>
<dbReference type="InterPro" id="IPR002104">
    <property type="entry name" value="Integrase_catalytic"/>
</dbReference>
<keyword evidence="1 2" id="KW-0233">DNA recombination</keyword>
<dbReference type="InterPro" id="IPR050090">
    <property type="entry name" value="Tyrosine_recombinase_XerCD"/>
</dbReference>
<keyword evidence="2" id="KW-0132">Cell division</keyword>
<dbReference type="PANTHER" id="PTHR30349:SF64">
    <property type="entry name" value="PROPHAGE INTEGRASE INTD-RELATED"/>
    <property type="match status" value="1"/>
</dbReference>
<sequence>MGYFIDFKDNFKDTLLFWIEKYTYSKLNSLSNHQVNNKNEISKVMNIFRNGIKDIETLSLACKKCRNVGIIGINTYINPLIKLYDYLLAIELESMKDIDEELLKEFLTIHTSSLSDASKKNHRMALINFFSFIDKQNSDDNGNSHTFKIELKNWNGLRGKSGNKLPAYMNENEIKRFIDSINTFSFKHKYSNSRNRLILKIIIYTGIRVGEALNLKPKDIMPENDNILKIIVRGKGNKQRMVLIKKEHIYNDLKEWLELRNNESEFLFCNNKGQKITQAFVSRIVETILMSSGIRKDKNGAHMLRHSFATLLYQKSQDLILVQEALGHASLETSRIYTHFDINKLKATTEII</sequence>
<gene>
    <name evidence="2" type="primary">xerH</name>
    <name evidence="4" type="ORF">PF021_03400</name>
</gene>
<keyword evidence="2" id="KW-0963">Cytoplasm</keyword>
<dbReference type="SUPFAM" id="SSF56349">
    <property type="entry name" value="DNA breaking-rejoining enzymes"/>
    <property type="match status" value="1"/>
</dbReference>
<reference evidence="4 5" key="1">
    <citation type="submission" date="2023-01" db="EMBL/GenBank/DDBJ databases">
        <title>Description of Helicobacter ibis sp. nov. isolated from faecal droppings of black-faced ibis (Theristicus melanopis).</title>
        <authorList>
            <person name="Lopez-Cantillo M."/>
            <person name="Vidal-Veuthey B."/>
            <person name="Mella A."/>
            <person name="De La Haba R."/>
            <person name="Collado L."/>
        </authorList>
    </citation>
    <scope>NUCLEOTIDE SEQUENCE [LARGE SCALE GENOMIC DNA]</scope>
    <source>
        <strain evidence="4 5">A82</strain>
    </source>
</reference>